<evidence type="ECO:0000256" key="6">
    <source>
        <dbReference type="SAM" id="Phobius"/>
    </source>
</evidence>
<evidence type="ECO:0000313" key="7">
    <source>
        <dbReference type="EMBL" id="KAF1997971.1"/>
    </source>
</evidence>
<dbReference type="Proteomes" id="UP000799779">
    <property type="component" value="Unassembled WGS sequence"/>
</dbReference>
<reference evidence="7" key="1">
    <citation type="journal article" date="2020" name="Stud. Mycol.">
        <title>101 Dothideomycetes genomes: a test case for predicting lifestyles and emergence of pathogens.</title>
        <authorList>
            <person name="Haridas S."/>
            <person name="Albert R."/>
            <person name="Binder M."/>
            <person name="Bloem J."/>
            <person name="Labutti K."/>
            <person name="Salamov A."/>
            <person name="Andreopoulos B."/>
            <person name="Baker S."/>
            <person name="Barry K."/>
            <person name="Bills G."/>
            <person name="Bluhm B."/>
            <person name="Cannon C."/>
            <person name="Castanera R."/>
            <person name="Culley D."/>
            <person name="Daum C."/>
            <person name="Ezra D."/>
            <person name="Gonzalez J."/>
            <person name="Henrissat B."/>
            <person name="Kuo A."/>
            <person name="Liang C."/>
            <person name="Lipzen A."/>
            <person name="Lutzoni F."/>
            <person name="Magnuson J."/>
            <person name="Mondo S."/>
            <person name="Nolan M."/>
            <person name="Ohm R."/>
            <person name="Pangilinan J."/>
            <person name="Park H.-J."/>
            <person name="Ramirez L."/>
            <person name="Alfaro M."/>
            <person name="Sun H."/>
            <person name="Tritt A."/>
            <person name="Yoshinaga Y."/>
            <person name="Zwiers L.-H."/>
            <person name="Turgeon B."/>
            <person name="Goodwin S."/>
            <person name="Spatafora J."/>
            <person name="Crous P."/>
            <person name="Grigoriev I."/>
        </authorList>
    </citation>
    <scope>NUCLEOTIDE SEQUENCE</scope>
    <source>
        <strain evidence="7">CBS 123094</strain>
    </source>
</reference>
<evidence type="ECO:0000313" key="8">
    <source>
        <dbReference type="Proteomes" id="UP000799779"/>
    </source>
</evidence>
<organism evidence="7 8">
    <name type="scientific">Amniculicola lignicola CBS 123094</name>
    <dbReference type="NCBI Taxonomy" id="1392246"/>
    <lineage>
        <taxon>Eukaryota</taxon>
        <taxon>Fungi</taxon>
        <taxon>Dikarya</taxon>
        <taxon>Ascomycota</taxon>
        <taxon>Pezizomycotina</taxon>
        <taxon>Dothideomycetes</taxon>
        <taxon>Pleosporomycetidae</taxon>
        <taxon>Pleosporales</taxon>
        <taxon>Amniculicolaceae</taxon>
        <taxon>Amniculicola</taxon>
    </lineage>
</organism>
<dbReference type="Gene3D" id="1.10.4160.10">
    <property type="entry name" value="Hydantoin permease"/>
    <property type="match status" value="1"/>
</dbReference>
<dbReference type="Pfam" id="PF02133">
    <property type="entry name" value="Transp_cyt_pur"/>
    <property type="match status" value="1"/>
</dbReference>
<accession>A0A6A5WCV3</accession>
<keyword evidence="5 6" id="KW-0472">Membrane</keyword>
<dbReference type="AlphaFoldDB" id="A0A6A5WCV3"/>
<evidence type="ECO:0000256" key="3">
    <source>
        <dbReference type="ARBA" id="ARBA00022692"/>
    </source>
</evidence>
<dbReference type="PANTHER" id="PTHR30618:SF0">
    <property type="entry name" value="PURINE-URACIL PERMEASE NCS1"/>
    <property type="match status" value="1"/>
</dbReference>
<sequence length="156" mass="16824">MAGDKEKSNLDNITAYSSSNDNVNIVRPSNPRSEWSKSLRMLEVEKAIDGSSAAVANADLLPVPPHGRTWGKVTYALYWFGESASVTSWTVAATGVKGGLSWWKSWLCVIFGHMFVCIPLVMTGRPGASYKIPFPIIARASFGIWGAIGPCLTATS</sequence>
<dbReference type="GO" id="GO:0005886">
    <property type="term" value="C:plasma membrane"/>
    <property type="evidence" value="ECO:0007669"/>
    <property type="project" value="TreeGrafter"/>
</dbReference>
<protein>
    <submittedName>
        <fullName evidence="7">Uncharacterized protein</fullName>
    </submittedName>
</protein>
<evidence type="ECO:0000256" key="1">
    <source>
        <dbReference type="ARBA" id="ARBA00004141"/>
    </source>
</evidence>
<comment type="similarity">
    <text evidence="2">Belongs to the purine-cytosine permease (2.A.39) family.</text>
</comment>
<keyword evidence="8" id="KW-1185">Reference proteome</keyword>
<comment type="subcellular location">
    <subcellularLocation>
        <location evidence="1">Membrane</location>
        <topology evidence="1">Multi-pass membrane protein</topology>
    </subcellularLocation>
</comment>
<evidence type="ECO:0000256" key="2">
    <source>
        <dbReference type="ARBA" id="ARBA00008974"/>
    </source>
</evidence>
<keyword evidence="4 6" id="KW-1133">Transmembrane helix</keyword>
<dbReference type="EMBL" id="ML977607">
    <property type="protein sequence ID" value="KAF1997971.1"/>
    <property type="molecule type" value="Genomic_DNA"/>
</dbReference>
<dbReference type="PANTHER" id="PTHR30618">
    <property type="entry name" value="NCS1 FAMILY PURINE/PYRIMIDINE TRANSPORTER"/>
    <property type="match status" value="1"/>
</dbReference>
<dbReference type="InterPro" id="IPR001248">
    <property type="entry name" value="Pur-cyt_permease"/>
</dbReference>
<proteinExistence type="inferred from homology"/>
<keyword evidence="3 6" id="KW-0812">Transmembrane</keyword>
<dbReference type="InterPro" id="IPR045225">
    <property type="entry name" value="Uracil/uridine/allantoin_perm"/>
</dbReference>
<feature type="transmembrane region" description="Helical" evidence="6">
    <location>
        <begin position="102"/>
        <end position="122"/>
    </location>
</feature>
<gene>
    <name evidence="7" type="ORF">P154DRAFT_524295</name>
</gene>
<name>A0A6A5WCV3_9PLEO</name>
<evidence type="ECO:0000256" key="5">
    <source>
        <dbReference type="ARBA" id="ARBA00023136"/>
    </source>
</evidence>
<dbReference type="OrthoDB" id="2018619at2759"/>
<dbReference type="GO" id="GO:0015205">
    <property type="term" value="F:nucleobase transmembrane transporter activity"/>
    <property type="evidence" value="ECO:0007669"/>
    <property type="project" value="TreeGrafter"/>
</dbReference>
<evidence type="ECO:0000256" key="4">
    <source>
        <dbReference type="ARBA" id="ARBA00022989"/>
    </source>
</evidence>